<dbReference type="Proteomes" id="UP000033699">
    <property type="component" value="Unassembled WGS sequence"/>
</dbReference>
<name>A0A0F2T8U0_STRR3</name>
<organism evidence="2 3">
    <name type="scientific">Streptomyces rubellomurinus (strain ATCC 31215)</name>
    <dbReference type="NCBI Taxonomy" id="359131"/>
    <lineage>
        <taxon>Bacteria</taxon>
        <taxon>Bacillati</taxon>
        <taxon>Actinomycetota</taxon>
        <taxon>Actinomycetes</taxon>
        <taxon>Kitasatosporales</taxon>
        <taxon>Streptomycetaceae</taxon>
        <taxon>Streptomyces</taxon>
    </lineage>
</organism>
<accession>A0A0F2T8U0</accession>
<gene>
    <name evidence="2" type="ORF">VM95_30835</name>
</gene>
<dbReference type="PATRIC" id="fig|359131.3.peg.7673"/>
<dbReference type="EMBL" id="JZKH01000089">
    <property type="protein sequence ID" value="KJS58841.1"/>
    <property type="molecule type" value="Genomic_DNA"/>
</dbReference>
<protein>
    <submittedName>
        <fullName evidence="2">Uncharacterized protein</fullName>
    </submittedName>
</protein>
<keyword evidence="3" id="KW-1185">Reference proteome</keyword>
<proteinExistence type="predicted"/>
<evidence type="ECO:0000256" key="1">
    <source>
        <dbReference type="SAM" id="MobiDB-lite"/>
    </source>
</evidence>
<dbReference type="AlphaFoldDB" id="A0A0F2T8U0"/>
<sequence length="68" mass="6826">MATLHALADALGPLGALTGGLLGDRPGIRPAPWTLAVASAVAARDHAGHTTRPHARRSKDCGSSPHAA</sequence>
<dbReference type="RefSeq" id="WP_045703005.1">
    <property type="nucleotide sequence ID" value="NZ_JZKH01000089.1"/>
</dbReference>
<evidence type="ECO:0000313" key="2">
    <source>
        <dbReference type="EMBL" id="KJS58841.1"/>
    </source>
</evidence>
<evidence type="ECO:0000313" key="3">
    <source>
        <dbReference type="Proteomes" id="UP000033699"/>
    </source>
</evidence>
<comment type="caution">
    <text evidence="2">The sequence shown here is derived from an EMBL/GenBank/DDBJ whole genome shotgun (WGS) entry which is preliminary data.</text>
</comment>
<reference evidence="2 3" key="1">
    <citation type="submission" date="2015-02" db="EMBL/GenBank/DDBJ databases">
        <authorList>
            <person name="Ju K.-S."/>
            <person name="Doroghazi J.R."/>
            <person name="Metcalf W."/>
        </authorList>
    </citation>
    <scope>NUCLEOTIDE SEQUENCE [LARGE SCALE GENOMIC DNA]</scope>
    <source>
        <strain evidence="2 3">ATCC 31215</strain>
    </source>
</reference>
<feature type="region of interest" description="Disordered" evidence="1">
    <location>
        <begin position="44"/>
        <end position="68"/>
    </location>
</feature>